<gene>
    <name evidence="3" type="ORF">UAU_01636</name>
</gene>
<keyword evidence="1" id="KW-0378">Hydrolase</keyword>
<dbReference type="EMBL" id="AJAQ01000014">
    <property type="protein sequence ID" value="EOH94714.1"/>
    <property type="molecule type" value="Genomic_DNA"/>
</dbReference>
<organism evidence="3 4">
    <name type="scientific">Enterococcus pallens ATCC BAA-351</name>
    <dbReference type="NCBI Taxonomy" id="1158607"/>
    <lineage>
        <taxon>Bacteria</taxon>
        <taxon>Bacillati</taxon>
        <taxon>Bacillota</taxon>
        <taxon>Bacilli</taxon>
        <taxon>Lactobacillales</taxon>
        <taxon>Enterococcaceae</taxon>
        <taxon>Enterococcus</taxon>
    </lineage>
</organism>
<evidence type="ECO:0000313" key="3">
    <source>
        <dbReference type="EMBL" id="EOH94714.1"/>
    </source>
</evidence>
<dbReference type="Proteomes" id="UP000013782">
    <property type="component" value="Unassembled WGS sequence"/>
</dbReference>
<feature type="domain" description="Calcineurin-like phosphoesterase" evidence="2">
    <location>
        <begin position="1"/>
        <end position="194"/>
    </location>
</feature>
<dbReference type="SUPFAM" id="SSF56300">
    <property type="entry name" value="Metallo-dependent phosphatases"/>
    <property type="match status" value="1"/>
</dbReference>
<accession>R2T378</accession>
<dbReference type="AlphaFoldDB" id="R2T378"/>
<evidence type="ECO:0000256" key="1">
    <source>
        <dbReference type="ARBA" id="ARBA00022801"/>
    </source>
</evidence>
<dbReference type="STRING" id="160454.RV10_GL001714"/>
<dbReference type="RefSeq" id="WP_010756642.1">
    <property type="nucleotide sequence ID" value="NZ_ASWD01000006.1"/>
</dbReference>
<comment type="caution">
    <text evidence="3">The sequence shown here is derived from an EMBL/GenBank/DDBJ whole genome shotgun (WGS) entry which is preliminary data.</text>
</comment>
<dbReference type="OrthoDB" id="9773856at2"/>
<keyword evidence="4" id="KW-1185">Reference proteome</keyword>
<name>R2T378_9ENTE</name>
<dbReference type="InterPro" id="IPR014576">
    <property type="entry name" value="Pesterase_YhaO"/>
</dbReference>
<proteinExistence type="predicted"/>
<dbReference type="InterPro" id="IPR050535">
    <property type="entry name" value="DNA_Repair-Maintenance_Comp"/>
</dbReference>
<dbReference type="InterPro" id="IPR004843">
    <property type="entry name" value="Calcineurin-like_PHP"/>
</dbReference>
<dbReference type="CDD" id="cd00840">
    <property type="entry name" value="MPP_Mre11_N"/>
    <property type="match status" value="1"/>
</dbReference>
<evidence type="ECO:0000259" key="2">
    <source>
        <dbReference type="Pfam" id="PF00149"/>
    </source>
</evidence>
<reference evidence="3 4" key="1">
    <citation type="submission" date="2013-02" db="EMBL/GenBank/DDBJ databases">
        <title>The Genome Sequence of Enterococcus pallens BAA-351.</title>
        <authorList>
            <consortium name="The Broad Institute Genome Sequencing Platform"/>
            <consortium name="The Broad Institute Genome Sequencing Center for Infectious Disease"/>
            <person name="Earl A.M."/>
            <person name="Gilmore M.S."/>
            <person name="Lebreton F."/>
            <person name="Walker B."/>
            <person name="Young S.K."/>
            <person name="Zeng Q."/>
            <person name="Gargeya S."/>
            <person name="Fitzgerald M."/>
            <person name="Haas B."/>
            <person name="Abouelleil A."/>
            <person name="Alvarado L."/>
            <person name="Arachchi H.M."/>
            <person name="Berlin A.M."/>
            <person name="Chapman S.B."/>
            <person name="Dewar J."/>
            <person name="Goldberg J."/>
            <person name="Griggs A."/>
            <person name="Gujja S."/>
            <person name="Hansen M."/>
            <person name="Howarth C."/>
            <person name="Imamovic A."/>
            <person name="Larimer J."/>
            <person name="McCowan C."/>
            <person name="Murphy C."/>
            <person name="Neiman D."/>
            <person name="Pearson M."/>
            <person name="Priest M."/>
            <person name="Roberts A."/>
            <person name="Saif S."/>
            <person name="Shea T."/>
            <person name="Sisk P."/>
            <person name="Sykes S."/>
            <person name="Wortman J."/>
            <person name="Nusbaum C."/>
            <person name="Birren B."/>
        </authorList>
    </citation>
    <scope>NUCLEOTIDE SEQUENCE [LARGE SCALE GENOMIC DNA]</scope>
    <source>
        <strain evidence="3 4">ATCC BAA-351</strain>
    </source>
</reference>
<protein>
    <recommendedName>
        <fullName evidence="2">Calcineurin-like phosphoesterase domain-containing protein</fullName>
    </recommendedName>
</protein>
<dbReference type="eggNOG" id="COG0420">
    <property type="taxonomic scope" value="Bacteria"/>
</dbReference>
<dbReference type="PANTHER" id="PTHR30337:SF7">
    <property type="entry name" value="PHOSPHOESTERASE"/>
    <property type="match status" value="1"/>
</dbReference>
<dbReference type="GO" id="GO:0016787">
    <property type="term" value="F:hydrolase activity"/>
    <property type="evidence" value="ECO:0007669"/>
    <property type="project" value="UniProtKB-KW"/>
</dbReference>
<dbReference type="Gene3D" id="3.60.21.10">
    <property type="match status" value="1"/>
</dbReference>
<dbReference type="PANTHER" id="PTHR30337">
    <property type="entry name" value="COMPONENT OF ATP-DEPENDENT DSDNA EXONUCLEASE"/>
    <property type="match status" value="1"/>
</dbReference>
<dbReference type="PATRIC" id="fig|1158607.3.peg.1605"/>
<dbReference type="PIRSF" id="PIRSF033091">
    <property type="entry name" value="Pesterase_YhaO"/>
    <property type="match status" value="1"/>
</dbReference>
<dbReference type="Pfam" id="PF00149">
    <property type="entry name" value="Metallophos"/>
    <property type="match status" value="1"/>
</dbReference>
<evidence type="ECO:0000313" key="4">
    <source>
        <dbReference type="Proteomes" id="UP000013782"/>
    </source>
</evidence>
<sequence>MKFLHAADLHLDRSFEGLIDVADSFQPYLLQANQQMLTNLVDTAIQETVDFVLLAGDTFHQNRPTLKTQRYFFSEMERLHQAGIPVFMNFGNHDYYQAERYWFTFPDNVVLFTKETVETKRFTTRTGEAVAISSFSFQHPTIEQELLPQFPVKSSEAFHIGMYHGGQMPYAPFTVAKLIEKGYDYWALGHIHVPQILSEQPWIVYPGTPQGHTQKETQLSGVQLVEKRDGLVKVRSIPIAEVQWKKQQVSLARVRNNPQLFQAVREQVQFSQPTLLQIELTDGEALGSELRYQVTSGELRMVLQEELPEQIFLWQLTLTDTLEEQPYLAVDEALVKQLLTTYEEPQVFQELLQELDQNPIIHPLLTQQFKQEVIEELGQTLKESYRFRKSVPSDETNN</sequence>
<dbReference type="InterPro" id="IPR041796">
    <property type="entry name" value="Mre11_N"/>
</dbReference>
<dbReference type="HOGENOM" id="CLU_026621_4_1_9"/>
<dbReference type="InterPro" id="IPR029052">
    <property type="entry name" value="Metallo-depent_PP-like"/>
</dbReference>